<proteinExistence type="predicted"/>
<gene>
    <name evidence="2" type="ORF">AR1Y2_1765</name>
</gene>
<feature type="transmembrane region" description="Helical" evidence="1">
    <location>
        <begin position="482"/>
        <end position="502"/>
    </location>
</feature>
<keyword evidence="1" id="KW-0472">Membrane</keyword>
<evidence type="ECO:0000313" key="2">
    <source>
        <dbReference type="EMBL" id="QCP35219.1"/>
    </source>
</evidence>
<keyword evidence="3" id="KW-1185">Reference proteome</keyword>
<dbReference type="PANTHER" id="PTHR40076">
    <property type="entry name" value="MEMBRANE PROTEIN-RELATED"/>
    <property type="match status" value="1"/>
</dbReference>
<dbReference type="Pfam" id="PF06161">
    <property type="entry name" value="DUF975"/>
    <property type="match status" value="1"/>
</dbReference>
<organism evidence="2 3">
    <name type="scientific">Anaerostipes rhamnosivorans</name>
    <dbReference type="NCBI Taxonomy" id="1229621"/>
    <lineage>
        <taxon>Bacteria</taxon>
        <taxon>Bacillati</taxon>
        <taxon>Bacillota</taxon>
        <taxon>Clostridia</taxon>
        <taxon>Lachnospirales</taxon>
        <taxon>Lachnospiraceae</taxon>
        <taxon>Anaerostipes</taxon>
    </lineage>
</organism>
<sequence>MTRKEMKKQARQTVKRHYALFLAICLVSAFLGSEFSDSIKSIKTYSTEFTHAAVSGTVATSKGVVDVAEDIAAGDTESGRKLSKKIEKEHIDASKKQNPAFGRSRGVFAQILNGVTSGSLLVTLASGMNSLFGSQNVTLAILLVFCLAAVLSFWILIVNTFAVISRRMFLEGRIYRKVPAQRVLFLLRVKKWLRASKTMLIVSIFLFLWSFTVIGGIIKKYSYYLVPYIMAENPSIKSRDAIRLSREMMNGHKWQCFLFEMSFLGWWLLELMTLGLSAVFYSNAYRTAAFCEYYTYLRNKAKEKGIPNSELLNDKYLFEKADEQAIQSAYGDVLQIIEAASQFKDRRTKLSRFFSDYLGIVLINTEAEKEYERYQTEQLHIQAMKNAADKDSYPTRLSMMPESKKRRRIETLHYMRRYTLWSLTLLFFILSFLGWIWEVSLHLIASGVFTNRGILHGPWIPIYGAGGILILTLLNKLRQKPILEFISIVAVCGCVEYFTSVFLETMHHGQRWWDYSGYFLNIHGRVCAEGLLVFGIGGLAIVYVLAPFLDNMIQRLQPRVMVFVCSMLLGLFLTDQVYSAGSPNVGKGITQND</sequence>
<feature type="transmembrane region" description="Helical" evidence="1">
    <location>
        <begin position="198"/>
        <end position="218"/>
    </location>
</feature>
<feature type="transmembrane region" description="Helical" evidence="1">
    <location>
        <begin position="418"/>
        <end position="437"/>
    </location>
</feature>
<reference evidence="2 3" key="1">
    <citation type="submission" date="2019-05" db="EMBL/GenBank/DDBJ databases">
        <title>Complete genome sequencing of Anaerostipes rhamnosivorans.</title>
        <authorList>
            <person name="Bui T.P.N."/>
            <person name="de Vos W.M."/>
        </authorList>
    </citation>
    <scope>NUCLEOTIDE SEQUENCE [LARGE SCALE GENOMIC DNA]</scope>
    <source>
        <strain evidence="2 3">1y2</strain>
    </source>
</reference>
<dbReference type="KEGG" id="arf:AR1Y2_1765"/>
<dbReference type="Proteomes" id="UP000298653">
    <property type="component" value="Chromosome"/>
</dbReference>
<protein>
    <submittedName>
        <fullName evidence="2">Integral membrane protein</fullName>
    </submittedName>
</protein>
<evidence type="ECO:0000313" key="3">
    <source>
        <dbReference type="Proteomes" id="UP000298653"/>
    </source>
</evidence>
<dbReference type="Pfam" id="PF06541">
    <property type="entry name" value="ABC_trans_CmpB"/>
    <property type="match status" value="1"/>
</dbReference>
<name>A0A4P8IJ64_9FIRM</name>
<keyword evidence="1" id="KW-1133">Transmembrane helix</keyword>
<dbReference type="InterPro" id="IPR010540">
    <property type="entry name" value="CmpB_TMEM229"/>
</dbReference>
<dbReference type="EMBL" id="CP040058">
    <property type="protein sequence ID" value="QCP35219.1"/>
    <property type="molecule type" value="Genomic_DNA"/>
</dbReference>
<dbReference type="InterPro" id="IPR010380">
    <property type="entry name" value="DUF975"/>
</dbReference>
<keyword evidence="1" id="KW-0812">Transmembrane</keyword>
<dbReference type="AlphaFoldDB" id="A0A4P8IJ64"/>
<evidence type="ECO:0000256" key="1">
    <source>
        <dbReference type="SAM" id="Phobius"/>
    </source>
</evidence>
<feature type="transmembrane region" description="Helical" evidence="1">
    <location>
        <begin position="457"/>
        <end position="475"/>
    </location>
</feature>
<feature type="transmembrane region" description="Helical" evidence="1">
    <location>
        <begin position="139"/>
        <end position="164"/>
    </location>
</feature>
<dbReference type="RefSeq" id="WP_243118895.1">
    <property type="nucleotide sequence ID" value="NZ_CP040058.1"/>
</dbReference>
<feature type="transmembrane region" description="Helical" evidence="1">
    <location>
        <begin position="560"/>
        <end position="578"/>
    </location>
</feature>
<dbReference type="PANTHER" id="PTHR40076:SF1">
    <property type="entry name" value="MEMBRANE PROTEIN"/>
    <property type="match status" value="1"/>
</dbReference>
<feature type="transmembrane region" description="Helical" evidence="1">
    <location>
        <begin position="263"/>
        <end position="281"/>
    </location>
</feature>
<accession>A0A4P8IJ64</accession>
<feature type="transmembrane region" description="Helical" evidence="1">
    <location>
        <begin position="522"/>
        <end position="548"/>
    </location>
</feature>